<dbReference type="EMBL" id="VTFX01000001">
    <property type="protein sequence ID" value="KAD4059913.1"/>
    <property type="molecule type" value="Genomic_DNA"/>
</dbReference>
<dbReference type="GO" id="GO:0006412">
    <property type="term" value="P:translation"/>
    <property type="evidence" value="ECO:0007669"/>
    <property type="project" value="InterPro"/>
</dbReference>
<dbReference type="GO" id="GO:0005840">
    <property type="term" value="C:ribosome"/>
    <property type="evidence" value="ECO:0007669"/>
    <property type="project" value="InterPro"/>
</dbReference>
<protein>
    <recommendedName>
        <fullName evidence="3">Thiopeptide-type bacteriocin biosynthesis domain-containing protein</fullName>
    </recommendedName>
</protein>
<name>A0A5N6MSY2_9MICC</name>
<organism evidence="1 2">
    <name type="scientific">Arthrobacter yangruifuii</name>
    <dbReference type="NCBI Taxonomy" id="2606616"/>
    <lineage>
        <taxon>Bacteria</taxon>
        <taxon>Bacillati</taxon>
        <taxon>Actinomycetota</taxon>
        <taxon>Actinomycetes</taxon>
        <taxon>Micrococcales</taxon>
        <taxon>Micrococcaceae</taxon>
        <taxon>Arthrobacter</taxon>
    </lineage>
</organism>
<comment type="caution">
    <text evidence="1">The sequence shown here is derived from an EMBL/GenBank/DDBJ whole genome shotgun (WGS) entry which is preliminary data.</text>
</comment>
<gene>
    <name evidence="1" type="ORF">GD627_02180</name>
</gene>
<accession>A0A5N6MSY2</accession>
<dbReference type="AlphaFoldDB" id="A0A5N6MSY2"/>
<reference evidence="1 2" key="1">
    <citation type="submission" date="2019-08" db="EMBL/GenBank/DDBJ databases">
        <title>Arthrobacter sp. nov., isolated from plateau pika and Tibetan wild ass.</title>
        <authorList>
            <person name="Ge Y."/>
        </authorList>
    </citation>
    <scope>NUCLEOTIDE SEQUENCE [LARGE SCALE GENOMIC DNA]</scope>
    <source>
        <strain evidence="1 2">785</strain>
    </source>
</reference>
<dbReference type="GO" id="GO:0003735">
    <property type="term" value="F:structural constituent of ribosome"/>
    <property type="evidence" value="ECO:0007669"/>
    <property type="project" value="InterPro"/>
</dbReference>
<sequence length="354" mass="39008">MSAVKVLTAGTHLGDEMSRMTEARIVSGGSAASPVQHQPSKTALWAMLAIAPEPDREDAGDEIVRHIVTPLSGQAKNWGAYRFGFSRGAESENSAINLHLRATDDVVQRVWAFAHALGDENIAKLGTLKFTHSPNIVYPPRPGEPVPELVEASFARFGGPEGLKLVDEVSELSADLAMWAVNRFPAVNMRSMLATLLLFDTGHALMRGPRSSLWHDRRSTSWDFYWTTHLHGCAASFGPGAEQARNTMADRLAPRIVPTHRVMAAVASEPSVDIWRRRWTHAIDLYLYRADKQRISRGARQLAMGVGRMLLNRIGISLKEEAVLGIYAHAWSQDIEAQLTGEAHSPQQSKPGRK</sequence>
<dbReference type="Proteomes" id="UP000326852">
    <property type="component" value="Unassembled WGS sequence"/>
</dbReference>
<evidence type="ECO:0008006" key="3">
    <source>
        <dbReference type="Google" id="ProtNLM"/>
    </source>
</evidence>
<evidence type="ECO:0000313" key="1">
    <source>
        <dbReference type="EMBL" id="KAD4059913.1"/>
    </source>
</evidence>
<proteinExistence type="predicted"/>
<dbReference type="RefSeq" id="WP_152271170.1">
    <property type="nucleotide sequence ID" value="NZ_VTFX01000001.1"/>
</dbReference>
<evidence type="ECO:0000313" key="2">
    <source>
        <dbReference type="Proteomes" id="UP000326852"/>
    </source>
</evidence>
<dbReference type="InterPro" id="IPR018130">
    <property type="entry name" value="Ribosomal_uS2_CS"/>
</dbReference>
<dbReference type="PROSITE" id="PS00962">
    <property type="entry name" value="RIBOSOMAL_S2_1"/>
    <property type="match status" value="1"/>
</dbReference>
<keyword evidence="2" id="KW-1185">Reference proteome</keyword>